<dbReference type="SUPFAM" id="SSF52540">
    <property type="entry name" value="P-loop containing nucleoside triphosphate hydrolases"/>
    <property type="match status" value="1"/>
</dbReference>
<reference evidence="11 13" key="1">
    <citation type="submission" date="2020-12" db="EMBL/GenBank/DDBJ databases">
        <title>FDA dAtabase for Regulatory Grade micrObial Sequences (FDA-ARGOS): Supporting development and validation of Infectious Disease Dx tests.</title>
        <authorList>
            <person name="Sproer C."/>
            <person name="Gronow S."/>
            <person name="Severitt S."/>
            <person name="Schroder I."/>
            <person name="Tallon L."/>
            <person name="Sadzewicz L."/>
            <person name="Zhao X."/>
            <person name="Boylan J."/>
            <person name="Ott S."/>
            <person name="Bowen H."/>
            <person name="Vavikolanu K."/>
            <person name="Mehta A."/>
            <person name="Aluvathingal J."/>
            <person name="Nadendla S."/>
            <person name="Lowell S."/>
            <person name="Myers T."/>
            <person name="Yan Y."/>
            <person name="Sichtig H."/>
        </authorList>
    </citation>
    <scope>NUCLEOTIDE SEQUENCE [LARGE SCALE GENOMIC DNA]</scope>
    <source>
        <strain evidence="11 13">FDAARGOS_1053</strain>
        <strain evidence="12">FDAARGOS_1191</strain>
    </source>
</reference>
<dbReference type="EMBL" id="CP069534">
    <property type="protein sequence ID" value="QRP70089.1"/>
    <property type="molecule type" value="Genomic_DNA"/>
</dbReference>
<evidence type="ECO:0000256" key="4">
    <source>
        <dbReference type="ARBA" id="ARBA00022679"/>
    </source>
</evidence>
<evidence type="ECO:0000256" key="10">
    <source>
        <dbReference type="RuleBase" id="RU363066"/>
    </source>
</evidence>
<evidence type="ECO:0000313" key="13">
    <source>
        <dbReference type="Proteomes" id="UP000596145"/>
    </source>
</evidence>
<dbReference type="GO" id="GO:0005524">
    <property type="term" value="F:ATP binding"/>
    <property type="evidence" value="ECO:0007669"/>
    <property type="project" value="UniProtKB-KW"/>
</dbReference>
<dbReference type="Proteomes" id="UP000596145">
    <property type="component" value="Chromosome"/>
</dbReference>
<dbReference type="RefSeq" id="WP_005394329.1">
    <property type="nucleotide sequence ID" value="NZ_CP066007.1"/>
</dbReference>
<dbReference type="GO" id="GO:0005737">
    <property type="term" value="C:cytoplasm"/>
    <property type="evidence" value="ECO:0007669"/>
    <property type="project" value="TreeGrafter"/>
</dbReference>
<dbReference type="PANTHER" id="PTHR43442">
    <property type="entry name" value="GLUCONOKINASE-RELATED"/>
    <property type="match status" value="1"/>
</dbReference>
<evidence type="ECO:0000313" key="12">
    <source>
        <dbReference type="EMBL" id="QRP70089.1"/>
    </source>
</evidence>
<keyword evidence="6 10" id="KW-0418">Kinase</keyword>
<proteinExistence type="inferred from homology"/>
<dbReference type="GO" id="GO:0019521">
    <property type="term" value="P:D-gluconate metabolic process"/>
    <property type="evidence" value="ECO:0007669"/>
    <property type="project" value="UniProtKB-KW"/>
</dbReference>
<name>A0A7T4JVY8_9CORY</name>
<sequence length="159" mass="17517">MHIVVMGVSGCGKSTIGHDLAARLGIEYKDGDELHPKENIDKMSSGIPLTDEDRAPWLTLVGEWLHERADGVIACSALKRSYRDIIRAAAPDTFFVHLHGSYTVHLSRVTCREGHFMPSSLLDSQMATLEMLCDDEPGVLIDIDQPVDDIVEAAYQAVQ</sequence>
<dbReference type="PANTHER" id="PTHR43442:SF3">
    <property type="entry name" value="GLUCONOKINASE-RELATED"/>
    <property type="match status" value="1"/>
</dbReference>
<comment type="catalytic activity">
    <reaction evidence="9 10">
        <text>D-gluconate + ATP = 6-phospho-D-gluconate + ADP + H(+)</text>
        <dbReference type="Rhea" id="RHEA:19433"/>
        <dbReference type="ChEBI" id="CHEBI:15378"/>
        <dbReference type="ChEBI" id="CHEBI:18391"/>
        <dbReference type="ChEBI" id="CHEBI:30616"/>
        <dbReference type="ChEBI" id="CHEBI:58759"/>
        <dbReference type="ChEBI" id="CHEBI:456216"/>
        <dbReference type="EC" id="2.7.1.12"/>
    </reaction>
</comment>
<dbReference type="CDD" id="cd02021">
    <property type="entry name" value="GntK"/>
    <property type="match status" value="1"/>
</dbReference>
<evidence type="ECO:0000256" key="8">
    <source>
        <dbReference type="ARBA" id="ARBA00023064"/>
    </source>
</evidence>
<dbReference type="Gene3D" id="3.40.50.300">
    <property type="entry name" value="P-loop containing nucleotide triphosphate hydrolases"/>
    <property type="match status" value="1"/>
</dbReference>
<evidence type="ECO:0000313" key="11">
    <source>
        <dbReference type="EMBL" id="QQB47356.1"/>
    </source>
</evidence>
<dbReference type="EMBL" id="CP066007">
    <property type="protein sequence ID" value="QQB47356.1"/>
    <property type="molecule type" value="Genomic_DNA"/>
</dbReference>
<dbReference type="EC" id="2.7.1.12" evidence="3 10"/>
<evidence type="ECO:0000256" key="3">
    <source>
        <dbReference type="ARBA" id="ARBA00012054"/>
    </source>
</evidence>
<evidence type="ECO:0000256" key="2">
    <source>
        <dbReference type="ARBA" id="ARBA00008420"/>
    </source>
</evidence>
<comment type="similarity">
    <text evidence="2 10">Belongs to the gluconokinase GntK/GntV family.</text>
</comment>
<evidence type="ECO:0000256" key="7">
    <source>
        <dbReference type="ARBA" id="ARBA00022840"/>
    </source>
</evidence>
<evidence type="ECO:0000256" key="5">
    <source>
        <dbReference type="ARBA" id="ARBA00022741"/>
    </source>
</evidence>
<evidence type="ECO:0000256" key="9">
    <source>
        <dbReference type="ARBA" id="ARBA00048090"/>
    </source>
</evidence>
<dbReference type="InterPro" id="IPR027417">
    <property type="entry name" value="P-loop_NTPase"/>
</dbReference>
<dbReference type="GO" id="GO:0046316">
    <property type="term" value="F:gluconokinase activity"/>
    <property type="evidence" value="ECO:0007669"/>
    <property type="project" value="UniProtKB-EC"/>
</dbReference>
<dbReference type="InterPro" id="IPR006001">
    <property type="entry name" value="Therm_gnt_kin"/>
</dbReference>
<keyword evidence="5 10" id="KW-0547">Nucleotide-binding</keyword>
<accession>A0A7T4JVY8</accession>
<dbReference type="NCBIfam" id="TIGR01313">
    <property type="entry name" value="therm_gnt_kin"/>
    <property type="match status" value="1"/>
</dbReference>
<evidence type="ECO:0000256" key="1">
    <source>
        <dbReference type="ARBA" id="ARBA00004761"/>
    </source>
</evidence>
<comment type="pathway">
    <text evidence="1">Carbohydrate acid metabolism.</text>
</comment>
<dbReference type="OrthoDB" id="9795716at2"/>
<keyword evidence="8" id="KW-0311">Gluconate utilization</keyword>
<dbReference type="InterPro" id="IPR031322">
    <property type="entry name" value="Shikimate/glucono_kinase"/>
</dbReference>
<gene>
    <name evidence="11" type="ORF">I6I10_05545</name>
    <name evidence="12" type="ORF">I6J21_09935</name>
</gene>
<dbReference type="Pfam" id="PF01202">
    <property type="entry name" value="SKI"/>
    <property type="match status" value="1"/>
</dbReference>
<keyword evidence="7 10" id="KW-0067">ATP-binding</keyword>
<dbReference type="AlphaFoldDB" id="A0A7T4JVY8"/>
<evidence type="ECO:0000256" key="6">
    <source>
        <dbReference type="ARBA" id="ARBA00022777"/>
    </source>
</evidence>
<dbReference type="GeneID" id="92760802"/>
<dbReference type="Proteomes" id="UP000617681">
    <property type="component" value="Chromosome"/>
</dbReference>
<organism evidence="11 13">
    <name type="scientific">Corynebacterium glucuronolyticum</name>
    <dbReference type="NCBI Taxonomy" id="39791"/>
    <lineage>
        <taxon>Bacteria</taxon>
        <taxon>Bacillati</taxon>
        <taxon>Actinomycetota</taxon>
        <taxon>Actinomycetes</taxon>
        <taxon>Mycobacteriales</taxon>
        <taxon>Corynebacteriaceae</taxon>
        <taxon>Corynebacterium</taxon>
    </lineage>
</organism>
<keyword evidence="4 10" id="KW-0808">Transferase</keyword>
<protein>
    <recommendedName>
        <fullName evidence="3 10">Gluconokinase</fullName>
        <ecNumber evidence="3 10">2.7.1.12</ecNumber>
    </recommendedName>
</protein>
<dbReference type="FunFam" id="3.40.50.300:FF:000522">
    <property type="entry name" value="Gluconokinase"/>
    <property type="match status" value="1"/>
</dbReference>